<organism evidence="4">
    <name type="scientific">freshwater metagenome</name>
    <dbReference type="NCBI Taxonomy" id="449393"/>
    <lineage>
        <taxon>unclassified sequences</taxon>
        <taxon>metagenomes</taxon>
        <taxon>ecological metagenomes</taxon>
    </lineage>
</organism>
<dbReference type="CDD" id="cd18793">
    <property type="entry name" value="SF2_C_SNF"/>
    <property type="match status" value="1"/>
</dbReference>
<feature type="domain" description="Helicase ATP-binding" evidence="2">
    <location>
        <begin position="122"/>
        <end position="280"/>
    </location>
</feature>
<dbReference type="EMBL" id="CAFAAG010000082">
    <property type="protein sequence ID" value="CAB4796689.1"/>
    <property type="molecule type" value="Genomic_DNA"/>
</dbReference>
<evidence type="ECO:0000256" key="1">
    <source>
        <dbReference type="ARBA" id="ARBA00022801"/>
    </source>
</evidence>
<dbReference type="InterPro" id="IPR014001">
    <property type="entry name" value="Helicase_ATP-bd"/>
</dbReference>
<dbReference type="Gene3D" id="3.40.50.300">
    <property type="entry name" value="P-loop containing nucleotide triphosphate hydrolases"/>
    <property type="match status" value="1"/>
</dbReference>
<dbReference type="InterPro" id="IPR049730">
    <property type="entry name" value="SNF2/RAD54-like_C"/>
</dbReference>
<proteinExistence type="predicted"/>
<dbReference type="SUPFAM" id="SSF52540">
    <property type="entry name" value="P-loop containing nucleoside triphosphate hydrolases"/>
    <property type="match status" value="2"/>
</dbReference>
<protein>
    <submittedName>
        <fullName evidence="4">Unannotated protein</fullName>
    </submittedName>
</protein>
<evidence type="ECO:0000259" key="2">
    <source>
        <dbReference type="PROSITE" id="PS51192"/>
    </source>
</evidence>
<dbReference type="AlphaFoldDB" id="A0A6J6XJQ9"/>
<keyword evidence="1" id="KW-0378">Hydrolase</keyword>
<accession>A0A6J6XJQ9</accession>
<dbReference type="InterPro" id="IPR038718">
    <property type="entry name" value="SNF2-like_sf"/>
</dbReference>
<dbReference type="SMART" id="SM00490">
    <property type="entry name" value="HELICc"/>
    <property type="match status" value="1"/>
</dbReference>
<gene>
    <name evidence="4" type="ORF">UFOPK2975_01010</name>
</gene>
<evidence type="ECO:0000259" key="3">
    <source>
        <dbReference type="PROSITE" id="PS51194"/>
    </source>
</evidence>
<dbReference type="InterPro" id="IPR027417">
    <property type="entry name" value="P-loop_NTPase"/>
</dbReference>
<feature type="domain" description="Helicase C-terminal" evidence="3">
    <location>
        <begin position="363"/>
        <end position="512"/>
    </location>
</feature>
<dbReference type="GO" id="GO:0005524">
    <property type="term" value="F:ATP binding"/>
    <property type="evidence" value="ECO:0007669"/>
    <property type="project" value="InterPro"/>
</dbReference>
<dbReference type="InterPro" id="IPR000330">
    <property type="entry name" value="SNF2_N"/>
</dbReference>
<dbReference type="PROSITE" id="PS51192">
    <property type="entry name" value="HELICASE_ATP_BIND_1"/>
    <property type="match status" value="1"/>
</dbReference>
<dbReference type="PANTHER" id="PTHR10799">
    <property type="entry name" value="SNF2/RAD54 HELICASE FAMILY"/>
    <property type="match status" value="1"/>
</dbReference>
<dbReference type="InterPro" id="IPR001650">
    <property type="entry name" value="Helicase_C-like"/>
</dbReference>
<dbReference type="Gene3D" id="3.40.50.10810">
    <property type="entry name" value="Tandem AAA-ATPase domain"/>
    <property type="match status" value="1"/>
</dbReference>
<sequence>MRFVRNLLSAEKRKKLGVEIAQAEGGLEIAQRLIGSRLTPQILDSIRNISVEPNEVLRRFQQNSAAFIAAFEQLNARTETHTAGGRGRFGDVPNDIANRVEMSPLDQGPLRASLRRYQDFGARYLIVQRRTLLGDDMGLGKTVQVLAAMCHLHANGRRHFFVVAPNSVLVNWQREVTKHTELSSYLAHGAEREEVIKQWVRHGGVAITSYSTLPKLLPYLTAIDFLAVDEAHYAKNPEAKRTMAVEQIAKRSTYVSLMTGTALENKVEELHNLLNIASPGAVRELQPMLLANRAFDRAGVAKKIAHVYLRRTQADVLTELPERIEVDEWVTLTEEDREIYNSQPTNIMLKRRSATVTQAKFERLQDLVTEHRQADRKVVVYSFFRQVLDEVSEMFGNCAQLTGDSSTLERQQITDTFTNTEGHAVLAAQIDAGGIGINLQAASVVILMEAQFKPSTEWQAIARVHRMGQSRTVNVHRILAANTIEEHLVNLIEQKANLFMAYAHESAIKDSSQMASDPSTASLEHELMQLLKHQAPC</sequence>
<evidence type="ECO:0000313" key="4">
    <source>
        <dbReference type="EMBL" id="CAB4796689.1"/>
    </source>
</evidence>
<dbReference type="PROSITE" id="PS51194">
    <property type="entry name" value="HELICASE_CTER"/>
    <property type="match status" value="1"/>
</dbReference>
<reference evidence="4" key="1">
    <citation type="submission" date="2020-05" db="EMBL/GenBank/DDBJ databases">
        <authorList>
            <person name="Chiriac C."/>
            <person name="Salcher M."/>
            <person name="Ghai R."/>
            <person name="Kavagutti S V."/>
        </authorList>
    </citation>
    <scope>NUCLEOTIDE SEQUENCE</scope>
</reference>
<dbReference type="GO" id="GO:0016787">
    <property type="term" value="F:hydrolase activity"/>
    <property type="evidence" value="ECO:0007669"/>
    <property type="project" value="UniProtKB-KW"/>
</dbReference>
<dbReference type="SMART" id="SM00487">
    <property type="entry name" value="DEXDc"/>
    <property type="match status" value="1"/>
</dbReference>
<dbReference type="CDD" id="cd17919">
    <property type="entry name" value="DEXHc_Snf"/>
    <property type="match status" value="1"/>
</dbReference>
<dbReference type="Pfam" id="PF00176">
    <property type="entry name" value="SNF2-rel_dom"/>
    <property type="match status" value="1"/>
</dbReference>
<name>A0A6J6XJQ9_9ZZZZ</name>